<proteinExistence type="predicted"/>
<keyword evidence="2" id="KW-1185">Reference proteome</keyword>
<feature type="domain" description="UspA" evidence="1">
    <location>
        <begin position="55"/>
        <end position="172"/>
    </location>
</feature>
<dbReference type="PANTHER" id="PTHR47382">
    <property type="entry name" value="U-BOX DOMAIN-CONTAINING PROTEIN 52-LIKE"/>
    <property type="match status" value="1"/>
</dbReference>
<accession>A0A6P6XC76</accession>
<dbReference type="InterPro" id="IPR014729">
    <property type="entry name" value="Rossmann-like_a/b/a_fold"/>
</dbReference>
<reference evidence="3" key="2">
    <citation type="submission" date="2025-08" db="UniProtKB">
        <authorList>
            <consortium name="RefSeq"/>
        </authorList>
    </citation>
    <scope>IDENTIFICATION</scope>
    <source>
        <tissue evidence="3">Leaves</tissue>
    </source>
</reference>
<dbReference type="InterPro" id="IPR006016">
    <property type="entry name" value="UspA"/>
</dbReference>
<reference evidence="2" key="1">
    <citation type="journal article" date="2025" name="Foods">
        <title>Unveiling the Microbial Signatures of Arabica Coffee Cherries: Insights into Ripeness Specific Diversity, Functional Traits, and Implications for Quality and Safety.</title>
        <authorList>
            <consortium name="RefSeq"/>
            <person name="Tenea G.N."/>
            <person name="Cifuentes V."/>
            <person name="Reyes P."/>
            <person name="Cevallos-Vallejos M."/>
        </authorList>
    </citation>
    <scope>NUCLEOTIDE SEQUENCE [LARGE SCALE GENOMIC DNA]</scope>
</reference>
<protein>
    <submittedName>
        <fullName evidence="3">U-box domain-containing protein 52-like isoform X1</fullName>
    </submittedName>
</protein>
<organism evidence="2 3">
    <name type="scientific">Coffea arabica</name>
    <name type="common">Arabian coffee</name>
    <dbReference type="NCBI Taxonomy" id="13443"/>
    <lineage>
        <taxon>Eukaryota</taxon>
        <taxon>Viridiplantae</taxon>
        <taxon>Streptophyta</taxon>
        <taxon>Embryophyta</taxon>
        <taxon>Tracheophyta</taxon>
        <taxon>Spermatophyta</taxon>
        <taxon>Magnoliopsida</taxon>
        <taxon>eudicotyledons</taxon>
        <taxon>Gunneridae</taxon>
        <taxon>Pentapetalae</taxon>
        <taxon>asterids</taxon>
        <taxon>lamiids</taxon>
        <taxon>Gentianales</taxon>
        <taxon>Rubiaceae</taxon>
        <taxon>Ixoroideae</taxon>
        <taxon>Gardenieae complex</taxon>
        <taxon>Bertiereae - Coffeeae clade</taxon>
        <taxon>Coffeeae</taxon>
        <taxon>Coffea</taxon>
    </lineage>
</organism>
<evidence type="ECO:0000313" key="3">
    <source>
        <dbReference type="RefSeq" id="XP_027125363.2"/>
    </source>
</evidence>
<name>A0A6P6XC76_COFAR</name>
<dbReference type="OrthoDB" id="1898565at2759"/>
<evidence type="ECO:0000313" key="2">
    <source>
        <dbReference type="Proteomes" id="UP001652660"/>
    </source>
</evidence>
<dbReference type="SUPFAM" id="SSF52402">
    <property type="entry name" value="Adenine nucleotide alpha hydrolases-like"/>
    <property type="match status" value="1"/>
</dbReference>
<sequence>MKTEMEEDNQVDREEQQYHHWQVKSPEIVEIPDESKSILSSRNGQTNDVYVAVGKDDLHVVQWVLDNAVSPGTRVFLVHVFPPITYINTPVGRLSRSQLSQDQLRVYLNEDQNRRKYLLEKYIRMCNDAKVPVDTMLLESNATAKAILGLIPVVNITNLVMGTKRSPFTRQLMKGQGKGGYVQKNAPEYCEVTIVYNGRRIINGQLHPTDSIPSNLVSSDQRPETTHNSERNFFDVCICFSGKFD</sequence>
<dbReference type="CDD" id="cd01989">
    <property type="entry name" value="USP_STK_Ubox_N"/>
    <property type="match status" value="1"/>
</dbReference>
<dbReference type="Gene3D" id="3.40.50.620">
    <property type="entry name" value="HUPs"/>
    <property type="match status" value="1"/>
</dbReference>
<dbReference type="GeneID" id="113741904"/>
<dbReference type="RefSeq" id="XP_027125363.2">
    <property type="nucleotide sequence ID" value="XM_027269562.2"/>
</dbReference>
<dbReference type="PANTHER" id="PTHR47382:SF1">
    <property type="entry name" value="USPA DOMAIN-CONTAINING PROTEIN"/>
    <property type="match status" value="1"/>
</dbReference>
<evidence type="ECO:0000259" key="1">
    <source>
        <dbReference type="Pfam" id="PF00582"/>
    </source>
</evidence>
<dbReference type="Proteomes" id="UP001652660">
    <property type="component" value="Chromosome 4e"/>
</dbReference>
<gene>
    <name evidence="3" type="primary">LOC113741904</name>
</gene>
<dbReference type="Pfam" id="PF00582">
    <property type="entry name" value="Usp"/>
    <property type="match status" value="1"/>
</dbReference>
<dbReference type="AlphaFoldDB" id="A0A6P6XC76"/>